<comment type="subcellular location">
    <subcellularLocation>
        <location evidence="1">Secreted</location>
    </subcellularLocation>
</comment>
<comment type="caution">
    <text evidence="7">The sequence shown here is derived from an EMBL/GenBank/DDBJ whole genome shotgun (WGS) entry which is preliminary data.</text>
</comment>
<dbReference type="PANTHER" id="PTHR28593">
    <property type="entry name" value="METEORIN-LIKE PROTEIN"/>
    <property type="match status" value="1"/>
</dbReference>
<evidence type="ECO:0000313" key="7">
    <source>
        <dbReference type="EMBL" id="KAK3732328.1"/>
    </source>
</evidence>
<dbReference type="InterPro" id="IPR051998">
    <property type="entry name" value="Meteorin-like"/>
</dbReference>
<dbReference type="AlphaFoldDB" id="A0AAE0Y535"/>
<dbReference type="GO" id="GO:0005615">
    <property type="term" value="C:extracellular space"/>
    <property type="evidence" value="ECO:0007669"/>
    <property type="project" value="TreeGrafter"/>
</dbReference>
<accession>A0AAE0Y535</accession>
<dbReference type="GO" id="GO:0005179">
    <property type="term" value="F:hormone activity"/>
    <property type="evidence" value="ECO:0007669"/>
    <property type="project" value="TreeGrafter"/>
</dbReference>
<evidence type="ECO:0000256" key="4">
    <source>
        <dbReference type="ARBA" id="ARBA00022729"/>
    </source>
</evidence>
<evidence type="ECO:0000256" key="2">
    <source>
        <dbReference type="ARBA" id="ARBA00005669"/>
    </source>
</evidence>
<feature type="signal peptide" evidence="6">
    <location>
        <begin position="1"/>
        <end position="21"/>
    </location>
</feature>
<feature type="chain" id="PRO_5042239859" description="Meteorin-like protein" evidence="6">
    <location>
        <begin position="22"/>
        <end position="409"/>
    </location>
</feature>
<dbReference type="PANTHER" id="PTHR28593:SF3">
    <property type="entry name" value="METEORIN-LIKE PROTEIN"/>
    <property type="match status" value="1"/>
</dbReference>
<keyword evidence="3" id="KW-0964">Secreted</keyword>
<protein>
    <recommendedName>
        <fullName evidence="9">Meteorin-like protein</fullName>
    </recommendedName>
</protein>
<evidence type="ECO:0000256" key="1">
    <source>
        <dbReference type="ARBA" id="ARBA00004613"/>
    </source>
</evidence>
<sequence>MVLSLLTFLCLRYLQFSILWAKPCRVSSVSPPGTPQISHITDGDALANNRSEVSSTVYDTWSKGFPLSRGAYHSSAEDAQAVYSMSLVCNAGTITWFGADGGVRLELTPFVHSNFRACFMAESINTQVKVSREVAHQPSSSSAQSSSSSSLSYSPRLGYKLRQLRAESGDPFSGVTEFWLEPLLTSTGKSKEFCQDVGPGRPLMLFLETASTQGIHGVPKVKFHYDVRKLTPESPQDPMDECRPCSTEEILDSYCSSDFVVLGQMTEAKTDAARERSEITVAAKQLIHQREPHFFQRVKRSDQHLTGTVMVSSQCGLRPGNADMLMTGKLRLTLLSFTCVTYLHEWRRIQHMVECESSAGVNLWRFLKNEDLVARRKQRVHVNDPFVTIYVSCNSNGRVDAKFRGALGA</sequence>
<dbReference type="InterPro" id="IPR008993">
    <property type="entry name" value="TIMP-like_OB-fold"/>
</dbReference>
<reference evidence="7" key="1">
    <citation type="journal article" date="2023" name="G3 (Bethesda)">
        <title>A reference genome for the long-term kleptoplast-retaining sea slug Elysia crispata morphotype clarki.</title>
        <authorList>
            <person name="Eastman K.E."/>
            <person name="Pendleton A.L."/>
            <person name="Shaikh M.A."/>
            <person name="Suttiyut T."/>
            <person name="Ogas R."/>
            <person name="Tomko P."/>
            <person name="Gavelis G."/>
            <person name="Widhalm J.R."/>
            <person name="Wisecaver J.H."/>
        </authorList>
    </citation>
    <scope>NUCLEOTIDE SEQUENCE</scope>
    <source>
        <strain evidence="7">ECLA1</strain>
    </source>
</reference>
<keyword evidence="8" id="KW-1185">Reference proteome</keyword>
<dbReference type="Proteomes" id="UP001283361">
    <property type="component" value="Unassembled WGS sequence"/>
</dbReference>
<keyword evidence="4 6" id="KW-0732">Signal</keyword>
<evidence type="ECO:0000256" key="3">
    <source>
        <dbReference type="ARBA" id="ARBA00022525"/>
    </source>
</evidence>
<dbReference type="EMBL" id="JAWDGP010006973">
    <property type="protein sequence ID" value="KAK3732328.1"/>
    <property type="molecule type" value="Genomic_DNA"/>
</dbReference>
<proteinExistence type="inferred from homology"/>
<keyword evidence="5" id="KW-1015">Disulfide bond</keyword>
<evidence type="ECO:0000313" key="8">
    <source>
        <dbReference type="Proteomes" id="UP001283361"/>
    </source>
</evidence>
<comment type="similarity">
    <text evidence="2">Belongs to the meteorin family.</text>
</comment>
<gene>
    <name evidence="7" type="ORF">RRG08_055911</name>
</gene>
<dbReference type="SUPFAM" id="SSF50242">
    <property type="entry name" value="TIMP-like"/>
    <property type="match status" value="1"/>
</dbReference>
<evidence type="ECO:0000256" key="5">
    <source>
        <dbReference type="ARBA" id="ARBA00023157"/>
    </source>
</evidence>
<evidence type="ECO:0000256" key="6">
    <source>
        <dbReference type="SAM" id="SignalP"/>
    </source>
</evidence>
<evidence type="ECO:0008006" key="9">
    <source>
        <dbReference type="Google" id="ProtNLM"/>
    </source>
</evidence>
<organism evidence="7 8">
    <name type="scientific">Elysia crispata</name>
    <name type="common">lettuce slug</name>
    <dbReference type="NCBI Taxonomy" id="231223"/>
    <lineage>
        <taxon>Eukaryota</taxon>
        <taxon>Metazoa</taxon>
        <taxon>Spiralia</taxon>
        <taxon>Lophotrochozoa</taxon>
        <taxon>Mollusca</taxon>
        <taxon>Gastropoda</taxon>
        <taxon>Heterobranchia</taxon>
        <taxon>Euthyneura</taxon>
        <taxon>Panpulmonata</taxon>
        <taxon>Sacoglossa</taxon>
        <taxon>Placobranchoidea</taxon>
        <taxon>Plakobranchidae</taxon>
        <taxon>Elysia</taxon>
    </lineage>
</organism>
<name>A0AAE0Y535_9GAST</name>